<keyword evidence="2" id="KW-0489">Methyltransferase</keyword>
<evidence type="ECO:0000313" key="2">
    <source>
        <dbReference type="EMBL" id="SUS08239.1"/>
    </source>
</evidence>
<dbReference type="InterPro" id="IPR013216">
    <property type="entry name" value="Methyltransf_11"/>
</dbReference>
<dbReference type="Gene3D" id="3.40.50.150">
    <property type="entry name" value="Vaccinia Virus protein VP39"/>
    <property type="match status" value="1"/>
</dbReference>
<dbReference type="AlphaFoldDB" id="A0A380TKL5"/>
<name>A0A380TKL5_9ZZZZ</name>
<organism evidence="2">
    <name type="scientific">metagenome</name>
    <dbReference type="NCBI Taxonomy" id="256318"/>
    <lineage>
        <taxon>unclassified sequences</taxon>
        <taxon>metagenomes</taxon>
    </lineage>
</organism>
<keyword evidence="2" id="KW-0808">Transferase</keyword>
<dbReference type="SUPFAM" id="SSF53335">
    <property type="entry name" value="S-adenosyl-L-methionine-dependent methyltransferases"/>
    <property type="match status" value="1"/>
</dbReference>
<dbReference type="GO" id="GO:0008757">
    <property type="term" value="F:S-adenosylmethionine-dependent methyltransferase activity"/>
    <property type="evidence" value="ECO:0007669"/>
    <property type="project" value="InterPro"/>
</dbReference>
<dbReference type="InterPro" id="IPR029063">
    <property type="entry name" value="SAM-dependent_MTases_sf"/>
</dbReference>
<dbReference type="GO" id="GO:0032259">
    <property type="term" value="P:methylation"/>
    <property type="evidence" value="ECO:0007669"/>
    <property type="project" value="UniProtKB-KW"/>
</dbReference>
<sequence length="311" mass="35272">MRISALAETGLGISEDQITTLFAPFVSQPSGAFDPLWRQEITRRRLKHLRHAARRLFMGWLPETRRDEDTVRTEYERGWAGIDYARYTLDAPLDGATPWEWRGRQMFATDTGATRVRQLFLIRILERLRPRSVLEVGCGNGINLLLLAGRFPQIAFSGLELTEAGHAAAVAFQRHAALPREMKAYAPEPIEDPQAFKRIAFVQGNAVAMPFADGAIDLVYTTLALEQMERVRGAALSEIARVAGRNTFMVEPFRDVNKAFWPRLYVYRRNYFRGAIDDLEHYGLRPVLATDDFPQEVFLKACAVLAEKKSA</sequence>
<dbReference type="EMBL" id="UIDG01000568">
    <property type="protein sequence ID" value="SUS08239.1"/>
    <property type="molecule type" value="Genomic_DNA"/>
</dbReference>
<gene>
    <name evidence="2" type="ORF">DF3PB_610004</name>
</gene>
<protein>
    <submittedName>
        <fullName evidence="2">Methyltransferase domain-containing protein</fullName>
    </submittedName>
</protein>
<feature type="domain" description="Methyltransferase type 11" evidence="1">
    <location>
        <begin position="134"/>
        <end position="243"/>
    </location>
</feature>
<reference evidence="2" key="1">
    <citation type="submission" date="2018-07" db="EMBL/GenBank/DDBJ databases">
        <authorList>
            <person name="Quirk P.G."/>
            <person name="Krulwich T.A."/>
        </authorList>
    </citation>
    <scope>NUCLEOTIDE SEQUENCE</scope>
</reference>
<accession>A0A380TKL5</accession>
<proteinExistence type="predicted"/>
<dbReference type="Pfam" id="PF08241">
    <property type="entry name" value="Methyltransf_11"/>
    <property type="match status" value="1"/>
</dbReference>
<evidence type="ECO:0000259" key="1">
    <source>
        <dbReference type="Pfam" id="PF08241"/>
    </source>
</evidence>
<dbReference type="CDD" id="cd02440">
    <property type="entry name" value="AdoMet_MTases"/>
    <property type="match status" value="1"/>
</dbReference>